<protein>
    <submittedName>
        <fullName evidence="8">Serpentine receptor class gamma</fullName>
    </submittedName>
</protein>
<proteinExistence type="inferred from homology"/>
<feature type="transmembrane region" description="Helical" evidence="6">
    <location>
        <begin position="195"/>
        <end position="219"/>
    </location>
</feature>
<reference evidence="8" key="1">
    <citation type="submission" date="2020-12" db="UniProtKB">
        <authorList>
            <consortium name="WormBaseParasite"/>
        </authorList>
    </citation>
    <scope>IDENTIFICATION</scope>
    <source>
        <strain evidence="8">MHco3</strain>
    </source>
</reference>
<keyword evidence="3 6" id="KW-0812">Transmembrane</keyword>
<dbReference type="PANTHER" id="PTHR31216">
    <property type="entry name" value="SERPENTINE RECEPTOR CLASS BETA-1-RELATED-RELATED"/>
    <property type="match status" value="1"/>
</dbReference>
<feature type="transmembrane region" description="Helical" evidence="6">
    <location>
        <begin position="108"/>
        <end position="133"/>
    </location>
</feature>
<evidence type="ECO:0000256" key="4">
    <source>
        <dbReference type="ARBA" id="ARBA00022989"/>
    </source>
</evidence>
<feature type="transmembrane region" description="Helical" evidence="6">
    <location>
        <begin position="35"/>
        <end position="56"/>
    </location>
</feature>
<sequence length="342" mass="39773">MAYNSTVSPDLTEEYCIEHGVLLATSLYYRLTQTFSLIISTLSATYTVYFLCRYYSKIPFFHRNLRTLFFSLTICCLFYSIVNIISKGYHLALSFLHTTPCQIFLPKILYACMTVSYFFAYVISQFMMTSIVIERWIAFIFIRKYESGYTKLGPALIALTIFISSLFAFLLFNGQNFDGWYVNGRMLPLSAFSRANIVLSSMLGSNIICLMLTITLHLLTPKRRIRMSLSSKFQRRENLIASKLFFWIATLQFTACCCLQSASLYLRIYHSKDPMSTAYKENVDFFNLYTLAMPVLSTLYFAKVNRQRIKDIRNHLDMQSIMKTIGSDGWTNYLTVIQKQWK</sequence>
<feature type="transmembrane region" description="Helical" evidence="6">
    <location>
        <begin position="285"/>
        <end position="302"/>
    </location>
</feature>
<dbReference type="PANTHER" id="PTHR31216:SF11">
    <property type="entry name" value="SERPENTINE RECEPTOR CLASS BETA-16-RELATED"/>
    <property type="match status" value="1"/>
</dbReference>
<keyword evidence="5 6" id="KW-0472">Membrane</keyword>
<dbReference type="GO" id="GO:0016020">
    <property type="term" value="C:membrane"/>
    <property type="evidence" value="ECO:0007669"/>
    <property type="project" value="UniProtKB-SubCell"/>
</dbReference>
<feature type="transmembrane region" description="Helical" evidence="6">
    <location>
        <begin position="240"/>
        <end position="265"/>
    </location>
</feature>
<accession>A0A7I4YP17</accession>
<dbReference type="InterPro" id="IPR019408">
    <property type="entry name" value="7TM_GPCR_serpentine_rcpt_Srab"/>
</dbReference>
<dbReference type="OMA" id="YCATPTY"/>
<dbReference type="PRINTS" id="PR00699">
    <property type="entry name" value="TMPROTEINSRB"/>
</dbReference>
<organism evidence="7 8">
    <name type="scientific">Haemonchus contortus</name>
    <name type="common">Barber pole worm</name>
    <dbReference type="NCBI Taxonomy" id="6289"/>
    <lineage>
        <taxon>Eukaryota</taxon>
        <taxon>Metazoa</taxon>
        <taxon>Ecdysozoa</taxon>
        <taxon>Nematoda</taxon>
        <taxon>Chromadorea</taxon>
        <taxon>Rhabditida</taxon>
        <taxon>Rhabditina</taxon>
        <taxon>Rhabditomorpha</taxon>
        <taxon>Strongyloidea</taxon>
        <taxon>Trichostrongylidae</taxon>
        <taxon>Haemonchus</taxon>
    </lineage>
</organism>
<dbReference type="GO" id="GO:0004888">
    <property type="term" value="F:transmembrane signaling receptor activity"/>
    <property type="evidence" value="ECO:0007669"/>
    <property type="project" value="InterPro"/>
</dbReference>
<dbReference type="WBParaSite" id="HCON_00126160-00001">
    <property type="protein sequence ID" value="HCON_00126160-00001"/>
    <property type="gene ID" value="HCON_00126160"/>
</dbReference>
<keyword evidence="4 6" id="KW-1133">Transmembrane helix</keyword>
<evidence type="ECO:0000256" key="1">
    <source>
        <dbReference type="ARBA" id="ARBA00004141"/>
    </source>
</evidence>
<evidence type="ECO:0000313" key="8">
    <source>
        <dbReference type="WBParaSite" id="HCON_00126160-00001"/>
    </source>
</evidence>
<evidence type="ECO:0000256" key="2">
    <source>
        <dbReference type="ARBA" id="ARBA00006860"/>
    </source>
</evidence>
<dbReference type="GO" id="GO:0007606">
    <property type="term" value="P:sensory perception of chemical stimulus"/>
    <property type="evidence" value="ECO:0007669"/>
    <property type="project" value="InterPro"/>
</dbReference>
<evidence type="ECO:0000256" key="3">
    <source>
        <dbReference type="ARBA" id="ARBA00022692"/>
    </source>
</evidence>
<comment type="similarity">
    <text evidence="2">Belongs to the nematode receptor-like protein srb family.</text>
</comment>
<evidence type="ECO:0000256" key="5">
    <source>
        <dbReference type="ARBA" id="ARBA00023136"/>
    </source>
</evidence>
<evidence type="ECO:0000313" key="7">
    <source>
        <dbReference type="Proteomes" id="UP000025227"/>
    </source>
</evidence>
<keyword evidence="7" id="KW-1185">Reference proteome</keyword>
<dbReference type="Pfam" id="PF10292">
    <property type="entry name" value="7TM_GPCR_Srab"/>
    <property type="match status" value="1"/>
</dbReference>
<evidence type="ECO:0000256" key="6">
    <source>
        <dbReference type="SAM" id="Phobius"/>
    </source>
</evidence>
<name>A0A7I4YP17_HAECO</name>
<dbReference type="InterPro" id="IPR002184">
    <property type="entry name" value="7TM_GPCR_serpentine_rcpt_Srb"/>
</dbReference>
<dbReference type="AlphaFoldDB" id="A0A7I4YP17"/>
<comment type="subcellular location">
    <subcellularLocation>
        <location evidence="1">Membrane</location>
        <topology evidence="1">Multi-pass membrane protein</topology>
    </subcellularLocation>
</comment>
<feature type="transmembrane region" description="Helical" evidence="6">
    <location>
        <begin position="154"/>
        <end position="175"/>
    </location>
</feature>
<feature type="transmembrane region" description="Helical" evidence="6">
    <location>
        <begin position="68"/>
        <end position="88"/>
    </location>
</feature>
<dbReference type="Proteomes" id="UP000025227">
    <property type="component" value="Unplaced"/>
</dbReference>